<dbReference type="SMART" id="SM01417">
    <property type="entry name" value="Solute_trans_a"/>
    <property type="match status" value="1"/>
</dbReference>
<name>A0A9W7GKC5_9STRA</name>
<keyword evidence="2 6" id="KW-0812">Transmembrane</keyword>
<dbReference type="InterPro" id="IPR005178">
    <property type="entry name" value="Ostalpha/TMEM184C"/>
</dbReference>
<sequence>MGQPVENLGGRVKWKSPFFIKCKLGVFQYVLIKLLTAVTSLILELLGLYHEGNFSPTDAYPYITFIANLSQCWALYCLAFFYFATKNELSHIRPVGKFMCVKALIFFTWWQSVGVSVLFSMGLIPDAGTQWTKEDVAKGIQDYLICVEMFVGAIAHQYVFHHSDYMRNRNKGYSKVGGGRVRRVGRNRRNRRGGGGGGGGGKGKFNGSDGSLSSMGEDNSDDELLGGLGLDGVDEETGYEMSSVIEVDGTVKGGEGGEGIHKTVMQALYESSVPTDVIGDTRKMMGGGFKTSKSTLLHHAATTDSNMLFGGGRRRKGNGGGGER</sequence>
<keyword evidence="8" id="KW-1185">Reference proteome</keyword>
<evidence type="ECO:0000313" key="8">
    <source>
        <dbReference type="Proteomes" id="UP001165065"/>
    </source>
</evidence>
<feature type="transmembrane region" description="Helical" evidence="6">
    <location>
        <begin position="30"/>
        <end position="50"/>
    </location>
</feature>
<dbReference type="PANTHER" id="PTHR23423">
    <property type="entry name" value="ORGANIC SOLUTE TRANSPORTER-RELATED"/>
    <property type="match status" value="1"/>
</dbReference>
<dbReference type="GO" id="GO:0016020">
    <property type="term" value="C:membrane"/>
    <property type="evidence" value="ECO:0007669"/>
    <property type="project" value="UniProtKB-SubCell"/>
</dbReference>
<comment type="subcellular location">
    <subcellularLocation>
        <location evidence="1">Membrane</location>
        <topology evidence="1">Multi-pass membrane protein</topology>
    </subcellularLocation>
</comment>
<keyword evidence="4 6" id="KW-0472">Membrane</keyword>
<gene>
    <name evidence="7" type="ORF">TrCOL_g3062</name>
</gene>
<feature type="region of interest" description="Disordered" evidence="5">
    <location>
        <begin position="305"/>
        <end position="324"/>
    </location>
</feature>
<comment type="caution">
    <text evidence="7">The sequence shown here is derived from an EMBL/GenBank/DDBJ whole genome shotgun (WGS) entry which is preliminary data.</text>
</comment>
<organism evidence="7 8">
    <name type="scientific">Triparma columacea</name>
    <dbReference type="NCBI Taxonomy" id="722753"/>
    <lineage>
        <taxon>Eukaryota</taxon>
        <taxon>Sar</taxon>
        <taxon>Stramenopiles</taxon>
        <taxon>Ochrophyta</taxon>
        <taxon>Bolidophyceae</taxon>
        <taxon>Parmales</taxon>
        <taxon>Triparmaceae</taxon>
        <taxon>Triparma</taxon>
    </lineage>
</organism>
<feature type="transmembrane region" description="Helical" evidence="6">
    <location>
        <begin position="104"/>
        <end position="124"/>
    </location>
</feature>
<keyword evidence="3 6" id="KW-1133">Transmembrane helix</keyword>
<feature type="compositionally biased region" description="Basic residues" evidence="5">
    <location>
        <begin position="180"/>
        <end position="192"/>
    </location>
</feature>
<evidence type="ECO:0000256" key="2">
    <source>
        <dbReference type="ARBA" id="ARBA00022692"/>
    </source>
</evidence>
<accession>A0A9W7GKC5</accession>
<proteinExistence type="predicted"/>
<dbReference type="Proteomes" id="UP001165065">
    <property type="component" value="Unassembled WGS sequence"/>
</dbReference>
<dbReference type="AlphaFoldDB" id="A0A9W7GKC5"/>
<evidence type="ECO:0000313" key="7">
    <source>
        <dbReference type="EMBL" id="GMI47326.1"/>
    </source>
</evidence>
<dbReference type="OrthoDB" id="5348404at2759"/>
<feature type="transmembrane region" description="Helical" evidence="6">
    <location>
        <begin position="62"/>
        <end position="83"/>
    </location>
</feature>
<feature type="region of interest" description="Disordered" evidence="5">
    <location>
        <begin position="177"/>
        <end position="227"/>
    </location>
</feature>
<reference evidence="8" key="1">
    <citation type="journal article" date="2023" name="Commun. Biol.">
        <title>Genome analysis of Parmales, the sister group of diatoms, reveals the evolutionary specialization of diatoms from phago-mixotrophs to photoautotrophs.</title>
        <authorList>
            <person name="Ban H."/>
            <person name="Sato S."/>
            <person name="Yoshikawa S."/>
            <person name="Yamada K."/>
            <person name="Nakamura Y."/>
            <person name="Ichinomiya M."/>
            <person name="Sato N."/>
            <person name="Blanc-Mathieu R."/>
            <person name="Endo H."/>
            <person name="Kuwata A."/>
            <person name="Ogata H."/>
        </authorList>
    </citation>
    <scope>NUCLEOTIDE SEQUENCE [LARGE SCALE GENOMIC DNA]</scope>
</reference>
<protein>
    <submittedName>
        <fullName evidence="7">Uncharacterized protein</fullName>
    </submittedName>
</protein>
<evidence type="ECO:0000256" key="1">
    <source>
        <dbReference type="ARBA" id="ARBA00004141"/>
    </source>
</evidence>
<dbReference type="EMBL" id="BRYA01000340">
    <property type="protein sequence ID" value="GMI47326.1"/>
    <property type="molecule type" value="Genomic_DNA"/>
</dbReference>
<dbReference type="Pfam" id="PF03619">
    <property type="entry name" value="Solute_trans_a"/>
    <property type="match status" value="1"/>
</dbReference>
<evidence type="ECO:0000256" key="3">
    <source>
        <dbReference type="ARBA" id="ARBA00022989"/>
    </source>
</evidence>
<feature type="transmembrane region" description="Helical" evidence="6">
    <location>
        <begin position="140"/>
        <end position="160"/>
    </location>
</feature>
<evidence type="ECO:0000256" key="6">
    <source>
        <dbReference type="SAM" id="Phobius"/>
    </source>
</evidence>
<evidence type="ECO:0000256" key="4">
    <source>
        <dbReference type="ARBA" id="ARBA00023136"/>
    </source>
</evidence>
<feature type="compositionally biased region" description="Gly residues" evidence="5">
    <location>
        <begin position="193"/>
        <end position="204"/>
    </location>
</feature>
<evidence type="ECO:0000256" key="5">
    <source>
        <dbReference type="SAM" id="MobiDB-lite"/>
    </source>
</evidence>